<feature type="compositionally biased region" description="Low complexity" evidence="7">
    <location>
        <begin position="504"/>
        <end position="517"/>
    </location>
</feature>
<evidence type="ECO:0000313" key="9">
    <source>
        <dbReference type="EMBL" id="EDV29137.1"/>
    </source>
</evidence>
<evidence type="ECO:0000256" key="6">
    <source>
        <dbReference type="ARBA" id="ARBA00023136"/>
    </source>
</evidence>
<feature type="transmembrane region" description="Helical" evidence="8">
    <location>
        <begin position="26"/>
        <end position="47"/>
    </location>
</feature>
<evidence type="ECO:0000256" key="8">
    <source>
        <dbReference type="SAM" id="Phobius"/>
    </source>
</evidence>
<feature type="transmembrane region" description="Helical" evidence="8">
    <location>
        <begin position="1153"/>
        <end position="1174"/>
    </location>
</feature>
<dbReference type="GeneID" id="6749554"/>
<dbReference type="eggNOG" id="ENOG502QTQJ">
    <property type="taxonomic scope" value="Eukaryota"/>
</dbReference>
<dbReference type="HOGENOM" id="CLU_261866_0_0_1"/>
<feature type="region of interest" description="Disordered" evidence="7">
    <location>
        <begin position="673"/>
        <end position="700"/>
    </location>
</feature>
<protein>
    <recommendedName>
        <fullName evidence="11">Solute carrier family 43 member 3</fullName>
    </recommendedName>
</protein>
<dbReference type="OrthoDB" id="330047at2759"/>
<evidence type="ECO:0000313" key="10">
    <source>
        <dbReference type="Proteomes" id="UP000009022"/>
    </source>
</evidence>
<evidence type="ECO:0000256" key="3">
    <source>
        <dbReference type="ARBA" id="ARBA00022448"/>
    </source>
</evidence>
<dbReference type="KEGG" id="tad:TRIADDRAFT_52711"/>
<keyword evidence="4 8" id="KW-0812">Transmembrane</keyword>
<gene>
    <name evidence="9" type="ORF">TRIADDRAFT_52711</name>
</gene>
<dbReference type="PANTHER" id="PTHR20772:SF2">
    <property type="entry name" value="PROTEIN FMP42"/>
    <property type="match status" value="1"/>
</dbReference>
<comment type="similarity">
    <text evidence="2">Belongs to the SLC43A transporter (TC 2.A.1.44) family.</text>
</comment>
<accession>B3RJX4</accession>
<dbReference type="InParanoid" id="B3RJX4"/>
<dbReference type="GO" id="GO:0016020">
    <property type="term" value="C:membrane"/>
    <property type="evidence" value="ECO:0007669"/>
    <property type="project" value="UniProtKB-SubCell"/>
</dbReference>
<organism evidence="9 10">
    <name type="scientific">Trichoplax adhaerens</name>
    <name type="common">Trichoplax reptans</name>
    <dbReference type="NCBI Taxonomy" id="10228"/>
    <lineage>
        <taxon>Eukaryota</taxon>
        <taxon>Metazoa</taxon>
        <taxon>Placozoa</taxon>
        <taxon>Uniplacotomia</taxon>
        <taxon>Trichoplacea</taxon>
        <taxon>Trichoplacidae</taxon>
        <taxon>Trichoplax</taxon>
    </lineage>
</organism>
<evidence type="ECO:0000256" key="4">
    <source>
        <dbReference type="ARBA" id="ARBA00022692"/>
    </source>
</evidence>
<feature type="transmembrane region" description="Helical" evidence="8">
    <location>
        <begin position="209"/>
        <end position="229"/>
    </location>
</feature>
<evidence type="ECO:0000256" key="1">
    <source>
        <dbReference type="ARBA" id="ARBA00004141"/>
    </source>
</evidence>
<dbReference type="STRING" id="10228.B3RJX4"/>
<evidence type="ECO:0000256" key="7">
    <source>
        <dbReference type="SAM" id="MobiDB-lite"/>
    </source>
</evidence>
<feature type="transmembrane region" description="Helical" evidence="8">
    <location>
        <begin position="88"/>
        <end position="109"/>
    </location>
</feature>
<feature type="transmembrane region" description="Helical" evidence="8">
    <location>
        <begin position="1109"/>
        <end position="1133"/>
    </location>
</feature>
<dbReference type="RefSeq" id="XP_002108339.1">
    <property type="nucleotide sequence ID" value="XM_002108303.1"/>
</dbReference>
<feature type="compositionally biased region" description="Polar residues" evidence="7">
    <location>
        <begin position="1021"/>
        <end position="1031"/>
    </location>
</feature>
<feature type="region of interest" description="Disordered" evidence="7">
    <location>
        <begin position="896"/>
        <end position="923"/>
    </location>
</feature>
<feature type="transmembrane region" description="Helical" evidence="8">
    <location>
        <begin position="121"/>
        <end position="138"/>
    </location>
</feature>
<proteinExistence type="inferred from homology"/>
<reference evidence="9 10" key="1">
    <citation type="journal article" date="2008" name="Nature">
        <title>The Trichoplax genome and the nature of placozoans.</title>
        <authorList>
            <person name="Srivastava M."/>
            <person name="Begovic E."/>
            <person name="Chapman J."/>
            <person name="Putnam N.H."/>
            <person name="Hellsten U."/>
            <person name="Kawashima T."/>
            <person name="Kuo A."/>
            <person name="Mitros T."/>
            <person name="Salamov A."/>
            <person name="Carpenter M.L."/>
            <person name="Signorovitch A.Y."/>
            <person name="Moreno M.A."/>
            <person name="Kamm K."/>
            <person name="Grimwood J."/>
            <person name="Schmutz J."/>
            <person name="Shapiro H."/>
            <person name="Grigoriev I.V."/>
            <person name="Buss L.W."/>
            <person name="Schierwater B."/>
            <person name="Dellaporta S.L."/>
            <person name="Rokhsar D.S."/>
        </authorList>
    </citation>
    <scope>NUCLEOTIDE SEQUENCE [LARGE SCALE GENOMIC DNA]</scope>
    <source>
        <strain evidence="9 10">Grell-BS-1999</strain>
    </source>
</reference>
<feature type="transmembrane region" description="Helical" evidence="8">
    <location>
        <begin position="250"/>
        <end position="268"/>
    </location>
</feature>
<dbReference type="Proteomes" id="UP000009022">
    <property type="component" value="Unassembled WGS sequence"/>
</dbReference>
<dbReference type="InterPro" id="IPR036259">
    <property type="entry name" value="MFS_trans_sf"/>
</dbReference>
<feature type="compositionally biased region" description="Polar residues" evidence="7">
    <location>
        <begin position="755"/>
        <end position="765"/>
    </location>
</feature>
<evidence type="ECO:0000256" key="2">
    <source>
        <dbReference type="ARBA" id="ARBA00006595"/>
    </source>
</evidence>
<feature type="region of interest" description="Disordered" evidence="7">
    <location>
        <begin position="606"/>
        <end position="633"/>
    </location>
</feature>
<feature type="compositionally biased region" description="Basic and acidic residues" evidence="7">
    <location>
        <begin position="766"/>
        <end position="783"/>
    </location>
</feature>
<keyword evidence="3" id="KW-0813">Transport</keyword>
<evidence type="ECO:0008006" key="11">
    <source>
        <dbReference type="Google" id="ProtNLM"/>
    </source>
</evidence>
<feature type="transmembrane region" description="Helical" evidence="8">
    <location>
        <begin position="1077"/>
        <end position="1097"/>
    </location>
</feature>
<keyword evidence="6 8" id="KW-0472">Membrane</keyword>
<feature type="region of interest" description="Disordered" evidence="7">
    <location>
        <begin position="1000"/>
        <end position="1044"/>
    </location>
</feature>
<dbReference type="EMBL" id="DS985241">
    <property type="protein sequence ID" value="EDV29137.1"/>
    <property type="molecule type" value="Genomic_DNA"/>
</dbReference>
<dbReference type="FunCoup" id="B3RJX4">
    <property type="interactions" value="82"/>
</dbReference>
<keyword evidence="5 8" id="KW-1133">Transmembrane helix</keyword>
<dbReference type="PANTHER" id="PTHR20772">
    <property type="entry name" value="PROTEIN FMP42"/>
    <property type="match status" value="1"/>
</dbReference>
<name>B3RJX4_TRIAD</name>
<dbReference type="SUPFAM" id="SSF103473">
    <property type="entry name" value="MFS general substrate transporter"/>
    <property type="match status" value="2"/>
</dbReference>
<feature type="compositionally biased region" description="Low complexity" evidence="7">
    <location>
        <begin position="673"/>
        <end position="682"/>
    </location>
</feature>
<dbReference type="InterPro" id="IPR052599">
    <property type="entry name" value="SLC43A_AATransporter"/>
</dbReference>
<feature type="region of interest" description="Disordered" evidence="7">
    <location>
        <begin position="748"/>
        <end position="783"/>
    </location>
</feature>
<feature type="transmembrane region" description="Helical" evidence="8">
    <location>
        <begin position="1211"/>
        <end position="1235"/>
    </location>
</feature>
<evidence type="ECO:0000256" key="5">
    <source>
        <dbReference type="ARBA" id="ARBA00022989"/>
    </source>
</evidence>
<keyword evidence="10" id="KW-1185">Reference proteome</keyword>
<dbReference type="CTD" id="6749554"/>
<dbReference type="Gene3D" id="1.20.1250.20">
    <property type="entry name" value="MFS general substrate transporter like domains"/>
    <property type="match status" value="2"/>
</dbReference>
<feature type="transmembrane region" description="Helical" evidence="8">
    <location>
        <begin position="176"/>
        <end position="197"/>
    </location>
</feature>
<feature type="region of interest" description="Disordered" evidence="7">
    <location>
        <begin position="491"/>
        <end position="517"/>
    </location>
</feature>
<feature type="transmembrane region" description="Helical" evidence="8">
    <location>
        <begin position="1186"/>
        <end position="1205"/>
    </location>
</feature>
<feature type="transmembrane region" description="Helical" evidence="8">
    <location>
        <begin position="144"/>
        <end position="164"/>
    </location>
</feature>
<feature type="compositionally biased region" description="Basic and acidic residues" evidence="7">
    <location>
        <begin position="491"/>
        <end position="500"/>
    </location>
</feature>
<feature type="compositionally biased region" description="Basic and acidic residues" evidence="7">
    <location>
        <begin position="896"/>
        <end position="913"/>
    </location>
</feature>
<sequence length="1296" mass="144676">MNKFFTKLFTFKWLEDSLVDVVKWRYALVAMGVLEALLFCGITFGWANLVYVLKAEGFWIELCPELNVTFHAHEMISSNITCLPQSEILQAVFTVSVFVPNAVLVIIGFSIDRFGPRNMRFIASILLMSSFLMLALATRDSPSLLFPALSLCSTAGMYFLLSLFQIGNLFKTKRSTVISIINGSFDASAAIFLFFQLIYDVGISRSTLFLIWTALSFITVINTIVFIPAKPILPPDAEYNSITSGILGNYYYIFHALEVVNVSLLGIHSKTINHMNKPSQNVSRRSRLFDSVSVSYDMTEYFKEDLADSDQIKRSCSYLSVSHSINLSDSYPPSDIVKEDSDPSIINYEILEPKSIDNETIIRSSYAQSMNLPVINIQDTDNMTTKVGFKNENHRDFGSKDQKFSDLNAHRLSRRSLSVDADPLYLVNPKDVLANLQGRQQSTETNDFEVDSLARDGRVALPNSESNNCFECEEENNDAISIHSLTIDPFERQPTRDNANDQKSLPASPAGSNGSAASSVSAYNLNALFFEDNFTDYTIQESHPTNDLNVQAQNYTAPLQSVSVTITNAEDGNIANADDSGDEKSDNGSVSSVVLANKFFKEQLNHNNNRSSVSNGASNTGYRSCPQSPTGSVVSNGSTISAYNLNALLFGSNKANKKSKRMTVDDGALLKSTSKHTQTTSHGGFHSKIKAKSQPASPVGSNSSACSSISAYHLNSLFDNEKFREKFSNTEVDKSGITEWITNQEQYLPLRQKQSDPNDNTTANSENKDIDNQAIKAKDLKQDSTDESYCRTEAWLSNNQLQGLEDINQTSQQTEVGLINTHQNNDNQKVVAKIQENYNMSGDGISEEDLKNLSSLANSDRELKSSPFTLRKATISTIAEEQDSYAIPDITVTRANSEEDLRTESCQESDDQHGAIGHRTRSNTLAQLLRQDSKESSRRRSYIPTRRDSNFAANDDIELPQLKLPRCMTDSRANYSRYNIYSLGNAFAVPATHTARLKTISEANRKREMRQRARKFRSDSVKSNTDSNHNPKLQREVSRKKRSIRRIRSDSSLSVKSDYMLNWKAAIRSPLFICHCLYLGLIQLRLVFFIGSLYSFLDYLTDSQPDVVTAYTNAFGWVQMFGMIASIGIGLLMDFKLSESNPVEVVQMTSSAIAYFIINTMTVLFGIVTVIPVLELQYISFLLHTIIRAFIYSANSSFIAIAFPIEHHSTLIGVSLFVAALFSLLQFPLFILIRVNLGGDPFWINIALFIVSIIAYGYPFLIWHESKKLEAAMTDTDDDAISTIEYNRSASTEPIA</sequence>
<feature type="transmembrane region" description="Helical" evidence="8">
    <location>
        <begin position="1242"/>
        <end position="1263"/>
    </location>
</feature>
<comment type="subcellular location">
    <subcellularLocation>
        <location evidence="1">Membrane</location>
        <topology evidence="1">Multi-pass membrane protein</topology>
    </subcellularLocation>
</comment>